<accession>I3SRM1</accession>
<reference evidence="1" key="1">
    <citation type="submission" date="2012-05" db="EMBL/GenBank/DDBJ databases">
        <authorList>
            <person name="Krishnakumar V."/>
            <person name="Cheung F."/>
            <person name="Xiao Y."/>
            <person name="Chan A."/>
            <person name="Moskal W.A."/>
            <person name="Town C.D."/>
        </authorList>
    </citation>
    <scope>NUCLEOTIDE SEQUENCE</scope>
</reference>
<name>I3SRM1_LOTJA</name>
<dbReference type="EMBL" id="BT143119">
    <property type="protein sequence ID" value="AFK42913.1"/>
    <property type="molecule type" value="mRNA"/>
</dbReference>
<organism evidence="1">
    <name type="scientific">Lotus japonicus</name>
    <name type="common">Lotus corniculatus var. japonicus</name>
    <dbReference type="NCBI Taxonomy" id="34305"/>
    <lineage>
        <taxon>Eukaryota</taxon>
        <taxon>Viridiplantae</taxon>
        <taxon>Streptophyta</taxon>
        <taxon>Embryophyta</taxon>
        <taxon>Tracheophyta</taxon>
        <taxon>Spermatophyta</taxon>
        <taxon>Magnoliopsida</taxon>
        <taxon>eudicotyledons</taxon>
        <taxon>Gunneridae</taxon>
        <taxon>Pentapetalae</taxon>
        <taxon>rosids</taxon>
        <taxon>fabids</taxon>
        <taxon>Fabales</taxon>
        <taxon>Fabaceae</taxon>
        <taxon>Papilionoideae</taxon>
        <taxon>50 kb inversion clade</taxon>
        <taxon>NPAAA clade</taxon>
        <taxon>Hologalegina</taxon>
        <taxon>robinioid clade</taxon>
        <taxon>Loteae</taxon>
        <taxon>Lotus</taxon>
    </lineage>
</organism>
<sequence>MELIWHCHMSCSMAFSVGLQHFSGGKYPWKYLETHQVIFAEYDPMSKESMSFSLIPYALNHQSF</sequence>
<evidence type="ECO:0000313" key="1">
    <source>
        <dbReference type="EMBL" id="AFK42913.1"/>
    </source>
</evidence>
<protein>
    <submittedName>
        <fullName evidence="1">Uncharacterized protein</fullName>
    </submittedName>
</protein>
<dbReference type="AlphaFoldDB" id="I3SRM1"/>
<proteinExistence type="evidence at transcript level"/>